<proteinExistence type="predicted"/>
<feature type="region of interest" description="Disordered" evidence="1">
    <location>
        <begin position="1"/>
        <end position="21"/>
    </location>
</feature>
<accession>A0A842I5Y2</accession>
<sequence>MSFNFAPPPRTAQALAPTEGVADRRRPRLLLSAARHGLSLYRRDRDLPRLLTLAESRMPPLDALFTAEARIESARRTGAATYSFARHIEVLIALLAELRLTLHA</sequence>
<protein>
    <submittedName>
        <fullName evidence="2">Uncharacterized protein</fullName>
    </submittedName>
</protein>
<dbReference type="InterPro" id="IPR045516">
    <property type="entry name" value="DUF6477"/>
</dbReference>
<comment type="caution">
    <text evidence="2">The sequence shown here is derived from an EMBL/GenBank/DDBJ whole genome shotgun (WGS) entry which is preliminary data.</text>
</comment>
<dbReference type="AlphaFoldDB" id="A0A842I5Y2"/>
<gene>
    <name evidence="2" type="ORF">H7F16_08180</name>
</gene>
<evidence type="ECO:0000313" key="3">
    <source>
        <dbReference type="Proteomes" id="UP000555411"/>
    </source>
</evidence>
<keyword evidence="3" id="KW-1185">Reference proteome</keyword>
<reference evidence="2 3" key="1">
    <citation type="journal article" date="2017" name="Int. J. Syst. Evol. Microbiol.">
        <title>Gemmobacter straminiformis sp. nov., isolated from an artificial fountain.</title>
        <authorList>
            <person name="Kang J.Y."/>
            <person name="Kim M.J."/>
            <person name="Chun J."/>
            <person name="Son K.P."/>
            <person name="Jahng K.Y."/>
        </authorList>
    </citation>
    <scope>NUCLEOTIDE SEQUENCE [LARGE SCALE GENOMIC DNA]</scope>
    <source>
        <strain evidence="2 3">CAM-8</strain>
    </source>
</reference>
<dbReference type="Proteomes" id="UP000555411">
    <property type="component" value="Unassembled WGS sequence"/>
</dbReference>
<name>A0A842I5Y2_9RHOB</name>
<dbReference type="RefSeq" id="WP_185797078.1">
    <property type="nucleotide sequence ID" value="NZ_JACLQD010000002.1"/>
</dbReference>
<dbReference type="Pfam" id="PF20083">
    <property type="entry name" value="DUF6477"/>
    <property type="match status" value="1"/>
</dbReference>
<dbReference type="EMBL" id="JACLQD010000002">
    <property type="protein sequence ID" value="MBC2835482.1"/>
    <property type="molecule type" value="Genomic_DNA"/>
</dbReference>
<feature type="compositionally biased region" description="Pro residues" evidence="1">
    <location>
        <begin position="1"/>
        <end position="10"/>
    </location>
</feature>
<evidence type="ECO:0000313" key="2">
    <source>
        <dbReference type="EMBL" id="MBC2835482.1"/>
    </source>
</evidence>
<evidence type="ECO:0000256" key="1">
    <source>
        <dbReference type="SAM" id="MobiDB-lite"/>
    </source>
</evidence>
<organism evidence="2 3">
    <name type="scientific">Paragemmobacter straminiformis</name>
    <dbReference type="NCBI Taxonomy" id="2045119"/>
    <lineage>
        <taxon>Bacteria</taxon>
        <taxon>Pseudomonadati</taxon>
        <taxon>Pseudomonadota</taxon>
        <taxon>Alphaproteobacteria</taxon>
        <taxon>Rhodobacterales</taxon>
        <taxon>Paracoccaceae</taxon>
        <taxon>Paragemmobacter</taxon>
    </lineage>
</organism>